<dbReference type="GO" id="GO:0060285">
    <property type="term" value="P:cilium-dependent cell motility"/>
    <property type="evidence" value="ECO:0007669"/>
    <property type="project" value="TreeGrafter"/>
</dbReference>
<dbReference type="EMBL" id="HBKN01002862">
    <property type="protein sequence ID" value="CAE2193121.1"/>
    <property type="molecule type" value="Transcribed_RNA"/>
</dbReference>
<evidence type="ECO:0008006" key="5">
    <source>
        <dbReference type="Google" id="ProtNLM"/>
    </source>
</evidence>
<organism evidence="4">
    <name type="scientific">Guillardia theta</name>
    <name type="common">Cryptophyte</name>
    <name type="synonym">Cryptomonas phi</name>
    <dbReference type="NCBI Taxonomy" id="55529"/>
    <lineage>
        <taxon>Eukaryota</taxon>
        <taxon>Cryptophyceae</taxon>
        <taxon>Pyrenomonadales</taxon>
        <taxon>Geminigeraceae</taxon>
        <taxon>Guillardia</taxon>
    </lineage>
</organism>
<dbReference type="InterPro" id="IPR033290">
    <property type="entry name" value="CCDC39"/>
</dbReference>
<dbReference type="Pfam" id="PF24161">
    <property type="entry name" value="CCDC39"/>
    <property type="match status" value="1"/>
</dbReference>
<reference evidence="4" key="1">
    <citation type="submission" date="2021-01" db="EMBL/GenBank/DDBJ databases">
        <authorList>
            <person name="Corre E."/>
            <person name="Pelletier E."/>
            <person name="Niang G."/>
            <person name="Scheremetjew M."/>
            <person name="Finn R."/>
            <person name="Kale V."/>
            <person name="Holt S."/>
            <person name="Cochrane G."/>
            <person name="Meng A."/>
            <person name="Brown T."/>
            <person name="Cohen L."/>
        </authorList>
    </citation>
    <scope>NUCLEOTIDE SEQUENCE</scope>
    <source>
        <strain evidence="4">CCMP 2712</strain>
    </source>
</reference>
<protein>
    <recommendedName>
        <fullName evidence="5">Coiled-coil domain-containing protein 39</fullName>
    </recommendedName>
</protein>
<dbReference type="PANTHER" id="PTHR18962">
    <property type="entry name" value="COILED-COIL DOMAIN-CONTAINING PROTEIN 39"/>
    <property type="match status" value="1"/>
</dbReference>
<feature type="coiled-coil region" evidence="2">
    <location>
        <begin position="461"/>
        <end position="591"/>
    </location>
</feature>
<dbReference type="GO" id="GO:0003341">
    <property type="term" value="P:cilium movement"/>
    <property type="evidence" value="ECO:0007669"/>
    <property type="project" value="InterPro"/>
</dbReference>
<dbReference type="GO" id="GO:0036159">
    <property type="term" value="P:inner dynein arm assembly"/>
    <property type="evidence" value="ECO:0007669"/>
    <property type="project" value="InterPro"/>
</dbReference>
<evidence type="ECO:0000256" key="3">
    <source>
        <dbReference type="SAM" id="MobiDB-lite"/>
    </source>
</evidence>
<feature type="coiled-coil region" evidence="2">
    <location>
        <begin position="174"/>
        <end position="201"/>
    </location>
</feature>
<evidence type="ECO:0000313" key="4">
    <source>
        <dbReference type="EMBL" id="CAE2193121.1"/>
    </source>
</evidence>
<dbReference type="GO" id="GO:0005930">
    <property type="term" value="C:axoneme"/>
    <property type="evidence" value="ECO:0007669"/>
    <property type="project" value="InterPro"/>
</dbReference>
<feature type="coiled-coil region" evidence="2">
    <location>
        <begin position="27"/>
        <end position="89"/>
    </location>
</feature>
<dbReference type="PANTHER" id="PTHR18962:SF0">
    <property type="entry name" value="COILED-COIL DOMAIN-CONTAINING PROTEIN 39"/>
    <property type="match status" value="1"/>
</dbReference>
<gene>
    <name evidence="4" type="ORF">GTHE00462_LOCUS2432</name>
</gene>
<name>A0A7S4HB33_GUITH</name>
<proteinExistence type="predicted"/>
<feature type="region of interest" description="Disordered" evidence="3">
    <location>
        <begin position="803"/>
        <end position="830"/>
    </location>
</feature>
<evidence type="ECO:0000256" key="1">
    <source>
        <dbReference type="ARBA" id="ARBA00023054"/>
    </source>
</evidence>
<keyword evidence="1 2" id="KW-0175">Coiled coil</keyword>
<accession>A0A7S4HB33</accession>
<evidence type="ECO:0000256" key="2">
    <source>
        <dbReference type="SAM" id="Coils"/>
    </source>
</evidence>
<feature type="coiled-coil region" evidence="2">
    <location>
        <begin position="258"/>
        <end position="411"/>
    </location>
</feature>
<dbReference type="AlphaFoldDB" id="A0A7S4HB33"/>
<sequence>MAAFPGDFDPGSDLLSGLPPGVVDDYVKRVDGDIKEKNNRIEHVETQIKEYKERMGVMVEHLKNVQQELNNTQQLIDAKNKELDTEEHLQQLAQREVGRIIQEIGKSERKVFDLQDRLNLTQNYIFRGNEKMDQFKIQMNWNQEEIEQWALAAKQKEEDNLALEKYKRADDLKIKEMNLNLEKLTKQVSTKEQELENEVTETQTAQIMLDKTAADFKILHSERQELVNQWEQAIEAMKRRDEMIQQVGEALLAKKADLAEQERILEEKKLFLSEQEQENEAVQKQTVEAEKVVQRYRAMLQQETQNKQNLQDELEIVRTTLAKVASELSLKRVHVANGKAELEQKRDRLEVVRRKQAETKKRLENEYLATNDLEKSAHQIEMINREQEKTLKSTEKELVALKQEMFKQSQELFNLRKDEANLIAEISGAQSADRNLRDKIKSLDAESQKQQEHIYNADFALQQMERKVSRAQGEYRADEKEALQSKISQLEQMLTATDQEERMLKKQLKKVNDDYRQAKRQVDDLNNEKSSLDDKAHELQLENEVVARTWRTCIKQKEEYIVQHDLLKLEVKKLRDRLNDRADEVSGLQNRKFQLQKTMEERTLEVKAQQEVLRSDLKMAQEELHTVVMELRDREMKAGTLQKKLDLLNDKMRAELGGEEERKSPAYYVVLRAQEREELQKEGDELDARIQKAEKEIRALENTLAKFNAKNDKLRSSFRQSDGSGADSEAKLELEAKLERLLERKRQKKAEADTLAADVSEMRQRLSNLLAEEEGMRRHVKLVQGKAKQFDKEREELLAKRDRARASLDRHSKRLRQARGASGETEEERSFRLASMREENKNMLYVIMSLKDEFPDLAGIIDDAVQSNGIAPPSRPPSARSEVRDGGVETQVKFIAGFLYWKHDFVKVWEGEREEREAVEERRVILFISTFAQNGRQTKQVSIPPSQPHRQCSSLFFHSYSPPPSSCHQHQAKQNAPTDLVATKALPAC</sequence>